<dbReference type="EMBL" id="CAJJDP010000115">
    <property type="protein sequence ID" value="CAD8197917.1"/>
    <property type="molecule type" value="Genomic_DNA"/>
</dbReference>
<evidence type="ECO:0000259" key="1">
    <source>
        <dbReference type="Pfam" id="PF00134"/>
    </source>
</evidence>
<dbReference type="InterPro" id="IPR039361">
    <property type="entry name" value="Cyclin"/>
</dbReference>
<dbReference type="PANTHER" id="PTHR10177">
    <property type="entry name" value="CYCLINS"/>
    <property type="match status" value="1"/>
</dbReference>
<dbReference type="OrthoDB" id="306099at2759"/>
<name>A0A8S1XA17_PAROT</name>
<keyword evidence="3" id="KW-1185">Reference proteome</keyword>
<organism evidence="2 3">
    <name type="scientific">Paramecium octaurelia</name>
    <dbReference type="NCBI Taxonomy" id="43137"/>
    <lineage>
        <taxon>Eukaryota</taxon>
        <taxon>Sar</taxon>
        <taxon>Alveolata</taxon>
        <taxon>Ciliophora</taxon>
        <taxon>Intramacronucleata</taxon>
        <taxon>Oligohymenophorea</taxon>
        <taxon>Peniculida</taxon>
        <taxon>Parameciidae</taxon>
        <taxon>Paramecium</taxon>
    </lineage>
</organism>
<dbReference type="Proteomes" id="UP000683925">
    <property type="component" value="Unassembled WGS sequence"/>
</dbReference>
<accession>A0A8S1XA17</accession>
<dbReference type="AlphaFoldDB" id="A0A8S1XA17"/>
<dbReference type="Pfam" id="PF00134">
    <property type="entry name" value="Cyclin_N"/>
    <property type="match status" value="1"/>
</dbReference>
<comment type="caution">
    <text evidence="2">The sequence shown here is derived from an EMBL/GenBank/DDBJ whole genome shotgun (WGS) entry which is preliminary data.</text>
</comment>
<dbReference type="InterPro" id="IPR006671">
    <property type="entry name" value="Cyclin_N"/>
</dbReference>
<sequence length="285" mass="33767">MFLYQQYHQMDSEEFNYESNNQFYYEEFLTEPLDLVAQNSQQELISIDNFLINHTLSKERRSLMVKWIIYVFDTIYGEQNNDSLFSRAVHLMDVFLKKTTVVYSDKDVHLIGCTCIQMASQIEDASPIELETMYDTICHKKFTIDEINEFYQKTLETLEYNTNFPTSYSYLQNLSQFMFGQSQDYQSMYVQEEANNILRYCYRSYTMMQYNWLLLATTILGYAIHVFKQVHGYYQDLQGKDSSSQDVMKLIEIAGVNLADFENCFEILSEQFNCKCLEKHCSSQS</sequence>
<feature type="domain" description="Cyclin N-terminal" evidence="1">
    <location>
        <begin position="38"/>
        <end position="162"/>
    </location>
</feature>
<reference evidence="2" key="1">
    <citation type="submission" date="2021-01" db="EMBL/GenBank/DDBJ databases">
        <authorList>
            <consortium name="Genoscope - CEA"/>
            <person name="William W."/>
        </authorList>
    </citation>
    <scope>NUCLEOTIDE SEQUENCE</scope>
</reference>
<dbReference type="OMA" id="KWIIYVF"/>
<proteinExistence type="predicted"/>
<evidence type="ECO:0000313" key="3">
    <source>
        <dbReference type="Proteomes" id="UP000683925"/>
    </source>
</evidence>
<evidence type="ECO:0000313" key="2">
    <source>
        <dbReference type="EMBL" id="CAD8197917.1"/>
    </source>
</evidence>
<gene>
    <name evidence="2" type="ORF">POCTA_138.1.T1150145</name>
</gene>
<protein>
    <recommendedName>
        <fullName evidence="1">Cyclin N-terminal domain-containing protein</fullName>
    </recommendedName>
</protein>